<sequence length="302" mass="34201">MKKITLALDWTPNINHIGFFIAQEKGFYKDAGLDVSIVDPIQDDYKITPAKKVELGTADFALCPTESIISYRTKNRPFNLTGVAAILKKDLSAIVVKGDSGIDSPKDLDGKRYSSYQARYEDEIVRQMIINDGGTGTFDIGYPEKLGIWETILDGSYDATWIFMNWEGVEAQGTDQPLHFFKLEDYDIPYSYSPVLVANGDLLKDHHEPYRKFIEATRQGYYHCKDYPQESIALFQKHVPSTDAHINLDEALQLSLPSFSPGDDWGIFDPAVIEKFVDWIYSKNLESKPVKATDLYTNDLLS</sequence>
<comment type="pathway">
    <text evidence="2">Cofactor biosynthesis; thiamine diphosphate biosynthesis.</text>
</comment>
<evidence type="ECO:0000256" key="6">
    <source>
        <dbReference type="ARBA" id="ARBA00022723"/>
    </source>
</evidence>
<dbReference type="InterPro" id="IPR027939">
    <property type="entry name" value="NMT1/THI5"/>
</dbReference>
<evidence type="ECO:0000256" key="8">
    <source>
        <dbReference type="ARBA" id="ARBA00022977"/>
    </source>
</evidence>
<proteinExistence type="inferred from homology"/>
<dbReference type="EMBL" id="MQUC01000003">
    <property type="protein sequence ID" value="PRP66789.1"/>
    <property type="molecule type" value="Genomic_DNA"/>
</dbReference>
<dbReference type="SUPFAM" id="SSF53850">
    <property type="entry name" value="Periplasmic binding protein-like II"/>
    <property type="match status" value="1"/>
</dbReference>
<feature type="domain" description="SsuA/THI5-like" evidence="12">
    <location>
        <begin position="13"/>
        <end position="230"/>
    </location>
</feature>
<evidence type="ECO:0000313" key="14">
    <source>
        <dbReference type="Proteomes" id="UP000239532"/>
    </source>
</evidence>
<dbReference type="Gene3D" id="3.40.190.10">
    <property type="entry name" value="Periplasmic binding protein-like II"/>
    <property type="match status" value="2"/>
</dbReference>
<comment type="similarity">
    <text evidence="3">Belongs to the NMT1/THI5 family.</text>
</comment>
<evidence type="ECO:0000256" key="7">
    <source>
        <dbReference type="ARBA" id="ARBA00022898"/>
    </source>
</evidence>
<dbReference type="InterPro" id="IPR015168">
    <property type="entry name" value="SsuA/THI5"/>
</dbReference>
<dbReference type="Proteomes" id="UP000239532">
    <property type="component" value="Unassembled WGS sequence"/>
</dbReference>
<dbReference type="Pfam" id="PF09084">
    <property type="entry name" value="NMT1"/>
    <property type="match status" value="1"/>
</dbReference>
<evidence type="ECO:0000256" key="5">
    <source>
        <dbReference type="ARBA" id="ARBA00022679"/>
    </source>
</evidence>
<protein>
    <recommendedName>
        <fullName evidence="10">Thiamine pyrimidine synthase</fullName>
    </recommendedName>
</protein>
<name>A0A2S9WTK0_9FLAO</name>
<evidence type="ECO:0000256" key="4">
    <source>
        <dbReference type="ARBA" id="ARBA00011738"/>
    </source>
</evidence>
<dbReference type="PANTHER" id="PTHR31528:SF1">
    <property type="entry name" value="4-AMINO-5-HYDROXYMETHYL-2-METHYLPYRIMIDINE PHOSPHATE SYNTHASE THI11-RELATED"/>
    <property type="match status" value="1"/>
</dbReference>
<keyword evidence="7" id="KW-0663">Pyridoxal phosphate</keyword>
<keyword evidence="6" id="KW-0479">Metal-binding</keyword>
<dbReference type="OrthoDB" id="9815602at2"/>
<keyword evidence="5 13" id="KW-0808">Transferase</keyword>
<dbReference type="GO" id="GO:0016740">
    <property type="term" value="F:transferase activity"/>
    <property type="evidence" value="ECO:0007669"/>
    <property type="project" value="UniProtKB-KW"/>
</dbReference>
<organism evidence="13 14">
    <name type="scientific">Nonlabens agnitus</name>
    <dbReference type="NCBI Taxonomy" id="870484"/>
    <lineage>
        <taxon>Bacteria</taxon>
        <taxon>Pseudomonadati</taxon>
        <taxon>Bacteroidota</taxon>
        <taxon>Flavobacteriia</taxon>
        <taxon>Flavobacteriales</taxon>
        <taxon>Flavobacteriaceae</taxon>
        <taxon>Nonlabens</taxon>
    </lineage>
</organism>
<comment type="function">
    <text evidence="1">Responsible for the formation of the pyrimidine heterocycle in the thiamine biosynthesis pathway. Catalyzes the formation of hydroxymethylpyrimidine phosphate (HMP-P) from histidine and pyridoxal phosphate (PLP). The protein uses PLP and the active site histidine to form HMP-P, generating an inactive enzyme. The enzyme can only undergo a single turnover, which suggests it is a suicide enzyme.</text>
</comment>
<evidence type="ECO:0000256" key="9">
    <source>
        <dbReference type="ARBA" id="ARBA00023004"/>
    </source>
</evidence>
<evidence type="ECO:0000256" key="3">
    <source>
        <dbReference type="ARBA" id="ARBA00009406"/>
    </source>
</evidence>
<evidence type="ECO:0000256" key="10">
    <source>
        <dbReference type="ARBA" id="ARBA00033171"/>
    </source>
</evidence>
<comment type="caution">
    <text evidence="13">The sequence shown here is derived from an EMBL/GenBank/DDBJ whole genome shotgun (WGS) entry which is preliminary data.</text>
</comment>
<dbReference type="RefSeq" id="WP_105982583.1">
    <property type="nucleotide sequence ID" value="NZ_MQUC01000003.1"/>
</dbReference>
<comment type="subunit">
    <text evidence="4">Homodimer.</text>
</comment>
<keyword evidence="9" id="KW-0408">Iron</keyword>
<evidence type="ECO:0000259" key="12">
    <source>
        <dbReference type="Pfam" id="PF09084"/>
    </source>
</evidence>
<evidence type="ECO:0000313" key="13">
    <source>
        <dbReference type="EMBL" id="PRP66789.1"/>
    </source>
</evidence>
<dbReference type="GO" id="GO:0046872">
    <property type="term" value="F:metal ion binding"/>
    <property type="evidence" value="ECO:0007669"/>
    <property type="project" value="UniProtKB-KW"/>
</dbReference>
<evidence type="ECO:0000256" key="2">
    <source>
        <dbReference type="ARBA" id="ARBA00004948"/>
    </source>
</evidence>
<gene>
    <name evidence="13" type="ORF">BST86_06585</name>
</gene>
<dbReference type="PANTHER" id="PTHR31528">
    <property type="entry name" value="4-AMINO-5-HYDROXYMETHYL-2-METHYLPYRIMIDINE PHOSPHATE SYNTHASE THI11-RELATED"/>
    <property type="match status" value="1"/>
</dbReference>
<evidence type="ECO:0000256" key="11">
    <source>
        <dbReference type="ARBA" id="ARBA00048179"/>
    </source>
</evidence>
<dbReference type="AlphaFoldDB" id="A0A2S9WTK0"/>
<keyword evidence="14" id="KW-1185">Reference proteome</keyword>
<comment type="catalytic activity">
    <reaction evidence="11">
        <text>N(6)-(pyridoxal phosphate)-L-lysyl-[4-amino-5-hydroxymethyl-2-methylpyrimidine phosphate synthase] + L-histidyl-[4-amino-5-hydroxymethyl-2-methylpyrimidine phosphate synthase] + 2 Fe(3+) + 4 H2O = L-lysyl-[4-amino-5-hydroxymethyl-2-methylpyrimidine phosphate synthase] + (2S)-2-amino-5-hydroxy-4-oxopentanoyl-[4-amino-5-hydroxymethyl-2-methylpyrimidine phosphate synthase] + 4-amino-2-methyl-5-(phosphooxymethyl)pyrimidine + 3-oxopropanoate + 2 Fe(2+) + 2 H(+)</text>
        <dbReference type="Rhea" id="RHEA:65756"/>
        <dbReference type="Rhea" id="RHEA-COMP:16892"/>
        <dbReference type="Rhea" id="RHEA-COMP:16893"/>
        <dbReference type="Rhea" id="RHEA-COMP:16894"/>
        <dbReference type="Rhea" id="RHEA-COMP:16895"/>
        <dbReference type="ChEBI" id="CHEBI:15377"/>
        <dbReference type="ChEBI" id="CHEBI:15378"/>
        <dbReference type="ChEBI" id="CHEBI:29033"/>
        <dbReference type="ChEBI" id="CHEBI:29034"/>
        <dbReference type="ChEBI" id="CHEBI:29969"/>
        <dbReference type="ChEBI" id="CHEBI:29979"/>
        <dbReference type="ChEBI" id="CHEBI:33190"/>
        <dbReference type="ChEBI" id="CHEBI:58354"/>
        <dbReference type="ChEBI" id="CHEBI:143915"/>
        <dbReference type="ChEBI" id="CHEBI:157692"/>
    </reaction>
    <physiologicalReaction direction="left-to-right" evidence="11">
        <dbReference type="Rhea" id="RHEA:65757"/>
    </physiologicalReaction>
</comment>
<accession>A0A2S9WTK0</accession>
<dbReference type="GO" id="GO:0009228">
    <property type="term" value="P:thiamine biosynthetic process"/>
    <property type="evidence" value="ECO:0007669"/>
    <property type="project" value="UniProtKB-KW"/>
</dbReference>
<keyword evidence="8" id="KW-0784">Thiamine biosynthesis</keyword>
<evidence type="ECO:0000256" key="1">
    <source>
        <dbReference type="ARBA" id="ARBA00003469"/>
    </source>
</evidence>
<reference evidence="13 14" key="1">
    <citation type="submission" date="2016-11" db="EMBL/GenBank/DDBJ databases">
        <title>Trade-off between light-utilization and light-protection in marine flavobacteria.</title>
        <authorList>
            <person name="Kumagai Y."/>
        </authorList>
    </citation>
    <scope>NUCLEOTIDE SEQUENCE [LARGE SCALE GENOMIC DNA]</scope>
    <source>
        <strain evidence="13 14">JCM 17109</strain>
    </source>
</reference>